<dbReference type="PANTHER" id="PTHR24159">
    <property type="match status" value="1"/>
</dbReference>
<protein>
    <recommendedName>
        <fullName evidence="3">DUF3447 domain-containing protein</fullName>
    </recommendedName>
</protein>
<dbReference type="InterPro" id="IPR036770">
    <property type="entry name" value="Ankyrin_rpt-contain_sf"/>
</dbReference>
<dbReference type="PANTHER" id="PTHR24159:SF5">
    <property type="entry name" value="ANK_REP_REGION DOMAIN-CONTAINING PROTEIN"/>
    <property type="match status" value="1"/>
</dbReference>
<accession>A0ABR2KZM6</accession>
<organism evidence="1 2">
    <name type="scientific">Tritrichomonas musculus</name>
    <dbReference type="NCBI Taxonomy" id="1915356"/>
    <lineage>
        <taxon>Eukaryota</taxon>
        <taxon>Metamonada</taxon>
        <taxon>Parabasalia</taxon>
        <taxon>Tritrichomonadida</taxon>
        <taxon>Tritrichomonadidae</taxon>
        <taxon>Tritrichomonas</taxon>
    </lineage>
</organism>
<evidence type="ECO:0008006" key="3">
    <source>
        <dbReference type="Google" id="ProtNLM"/>
    </source>
</evidence>
<dbReference type="Proteomes" id="UP001470230">
    <property type="component" value="Unassembled WGS sequence"/>
</dbReference>
<dbReference type="EMBL" id="JAPFFF010000002">
    <property type="protein sequence ID" value="KAK8896241.1"/>
    <property type="molecule type" value="Genomic_DNA"/>
</dbReference>
<proteinExistence type="predicted"/>
<reference evidence="1 2" key="1">
    <citation type="submission" date="2024-04" db="EMBL/GenBank/DDBJ databases">
        <title>Tritrichomonas musculus Genome.</title>
        <authorList>
            <person name="Alves-Ferreira E."/>
            <person name="Grigg M."/>
            <person name="Lorenzi H."/>
            <person name="Galac M."/>
        </authorList>
    </citation>
    <scope>NUCLEOTIDE SEQUENCE [LARGE SCALE GENOMIC DNA]</scope>
    <source>
        <strain evidence="1 2">EAF2021</strain>
    </source>
</reference>
<evidence type="ECO:0000313" key="2">
    <source>
        <dbReference type="Proteomes" id="UP001470230"/>
    </source>
</evidence>
<evidence type="ECO:0000313" key="1">
    <source>
        <dbReference type="EMBL" id="KAK8896241.1"/>
    </source>
</evidence>
<dbReference type="SUPFAM" id="SSF48403">
    <property type="entry name" value="Ankyrin repeat"/>
    <property type="match status" value="1"/>
</dbReference>
<comment type="caution">
    <text evidence="1">The sequence shown here is derived from an EMBL/GenBank/DDBJ whole genome shotgun (WGS) entry which is preliminary data.</text>
</comment>
<name>A0ABR2KZM6_9EUKA</name>
<keyword evidence="2" id="KW-1185">Reference proteome</keyword>
<gene>
    <name evidence="1" type="ORF">M9Y10_014137</name>
</gene>
<sequence length="318" mass="38126">MKIIQSTLLEYIECDCYNEENFQNLIQILKDYKVTTIRHELKLILHLLLKISNNHYRPDDFFNKIEKILLFLENEIQKYFSNTEIFDIFKSNKRILLFLIEQKIVTVNKSICETLIKDKYKRENYLFYFYPEIKDFLDSNIVEEMKFDLPSNFEEKRKLGENEEYVWQLIQNDFIDEFKRYSKLTNLPLTSTIKPSIFETNSFLIDKTPTLIDISAFFGSIHIFKHLFSSGVDLSPSLWIFAIHGQSHEIINLLEENEIKPENDSYSACFEESVKCHHNYIASYLLTKYLNNNSDEKFDDSFRKSLKFYNFSFILNRH</sequence>